<gene>
    <name evidence="6" type="ORF">JHE00_22880</name>
</gene>
<feature type="chain" id="PRO_5037392847" evidence="4">
    <location>
        <begin position="26"/>
        <end position="336"/>
    </location>
</feature>
<dbReference type="Pfam" id="PF13407">
    <property type="entry name" value="Peripla_BP_4"/>
    <property type="match status" value="1"/>
</dbReference>
<dbReference type="PANTHER" id="PTHR46847:SF1">
    <property type="entry name" value="D-ALLOSE-BINDING PERIPLASMIC PROTEIN-RELATED"/>
    <property type="match status" value="1"/>
</dbReference>
<dbReference type="GO" id="GO:0030246">
    <property type="term" value="F:carbohydrate binding"/>
    <property type="evidence" value="ECO:0007669"/>
    <property type="project" value="UniProtKB-ARBA"/>
</dbReference>
<keyword evidence="3 4" id="KW-0732">Signal</keyword>
<proteinExistence type="inferred from homology"/>
<name>A0A934V7F2_9PSEU</name>
<comment type="subcellular location">
    <subcellularLocation>
        <location evidence="1">Cell envelope</location>
    </subcellularLocation>
</comment>
<keyword evidence="7" id="KW-1185">Reference proteome</keyword>
<dbReference type="AlphaFoldDB" id="A0A934V7F2"/>
<comment type="caution">
    <text evidence="6">The sequence shown here is derived from an EMBL/GenBank/DDBJ whole genome shotgun (WGS) entry which is preliminary data.</text>
</comment>
<feature type="domain" description="Periplasmic binding protein" evidence="5">
    <location>
        <begin position="46"/>
        <end position="309"/>
    </location>
</feature>
<organism evidence="6 7">
    <name type="scientific">Prauserella cavernicola</name>
    <dbReference type="NCBI Taxonomy" id="2800127"/>
    <lineage>
        <taxon>Bacteria</taxon>
        <taxon>Bacillati</taxon>
        <taxon>Actinomycetota</taxon>
        <taxon>Actinomycetes</taxon>
        <taxon>Pseudonocardiales</taxon>
        <taxon>Pseudonocardiaceae</taxon>
        <taxon>Prauserella</taxon>
    </lineage>
</organism>
<evidence type="ECO:0000259" key="5">
    <source>
        <dbReference type="Pfam" id="PF13407"/>
    </source>
</evidence>
<protein>
    <submittedName>
        <fullName evidence="6">Sugar ABC transporter substrate-binding protein</fullName>
    </submittedName>
</protein>
<evidence type="ECO:0000256" key="3">
    <source>
        <dbReference type="ARBA" id="ARBA00022729"/>
    </source>
</evidence>
<dbReference type="InterPro" id="IPR025997">
    <property type="entry name" value="SBP_2_dom"/>
</dbReference>
<accession>A0A934V7F2</accession>
<dbReference type="Proteomes" id="UP000635245">
    <property type="component" value="Unassembled WGS sequence"/>
</dbReference>
<reference evidence="6" key="1">
    <citation type="submission" date="2020-12" db="EMBL/GenBank/DDBJ databases">
        <title>Prauserella sp. ASG 168, a novel actinomycete isolated from cave rock.</title>
        <authorList>
            <person name="Suriyachadkun C."/>
        </authorList>
    </citation>
    <scope>NUCLEOTIDE SEQUENCE</scope>
    <source>
        <strain evidence="6">ASG 168</strain>
    </source>
</reference>
<sequence length="336" mass="34878">MKTLRGTVAALIGLLLVLVAGCGPAAEPTAVGTAAGDDVRGKRVALLTVAQSCDYCALHTQQFRAVADAAGLDLQVIVNDFDAGEQAQQINQVIVTKPDAAVVWPADAAAIMPSLARLRAAGIPVIVTNAFPQSDDDSYWATYTGPDDVENGAQAARAMVEGLKERGKPLKGDVVVLIGVPGTPGTINRYEGFTRALAQLAPDIEVVGRQPGNWDQTEATSAAATLFTQFGGPDLIGMYSQADNMLAGAVLAAQRAGIDPKSLMLVGHNCSIEAYDALASGDQYATVLQSPIDDGDAAAKAVITLLRGQPQPKNVFIANPIITRDTVSRCDAAVGK</sequence>
<dbReference type="Gene3D" id="3.40.50.2300">
    <property type="match status" value="2"/>
</dbReference>
<evidence type="ECO:0000256" key="4">
    <source>
        <dbReference type="SAM" id="SignalP"/>
    </source>
</evidence>
<evidence type="ECO:0000256" key="1">
    <source>
        <dbReference type="ARBA" id="ARBA00004196"/>
    </source>
</evidence>
<dbReference type="PROSITE" id="PS51257">
    <property type="entry name" value="PROKAR_LIPOPROTEIN"/>
    <property type="match status" value="1"/>
</dbReference>
<dbReference type="RefSeq" id="WP_200321532.1">
    <property type="nucleotide sequence ID" value="NZ_JAENJH010000006.1"/>
</dbReference>
<feature type="signal peptide" evidence="4">
    <location>
        <begin position="1"/>
        <end position="25"/>
    </location>
</feature>
<evidence type="ECO:0000313" key="7">
    <source>
        <dbReference type="Proteomes" id="UP000635245"/>
    </source>
</evidence>
<dbReference type="PANTHER" id="PTHR46847">
    <property type="entry name" value="D-ALLOSE-BINDING PERIPLASMIC PROTEIN-RELATED"/>
    <property type="match status" value="1"/>
</dbReference>
<dbReference type="EMBL" id="JAENJH010000006">
    <property type="protein sequence ID" value="MBK1787180.1"/>
    <property type="molecule type" value="Genomic_DNA"/>
</dbReference>
<evidence type="ECO:0000256" key="2">
    <source>
        <dbReference type="ARBA" id="ARBA00007639"/>
    </source>
</evidence>
<dbReference type="InterPro" id="IPR028082">
    <property type="entry name" value="Peripla_BP_I"/>
</dbReference>
<dbReference type="SUPFAM" id="SSF53822">
    <property type="entry name" value="Periplasmic binding protein-like I"/>
    <property type="match status" value="1"/>
</dbReference>
<dbReference type="GO" id="GO:0030313">
    <property type="term" value="C:cell envelope"/>
    <property type="evidence" value="ECO:0007669"/>
    <property type="project" value="UniProtKB-SubCell"/>
</dbReference>
<dbReference type="CDD" id="cd01536">
    <property type="entry name" value="PBP1_ABC_sugar_binding-like"/>
    <property type="match status" value="1"/>
</dbReference>
<comment type="similarity">
    <text evidence="2">Belongs to the bacterial solute-binding protein 2 family.</text>
</comment>
<evidence type="ECO:0000313" key="6">
    <source>
        <dbReference type="EMBL" id="MBK1787180.1"/>
    </source>
</evidence>